<keyword evidence="2" id="KW-1185">Reference proteome</keyword>
<protein>
    <submittedName>
        <fullName evidence="1">Uncharacterized protein</fullName>
    </submittedName>
</protein>
<gene>
    <name evidence="1" type="ORF">O6H91_16G081200</name>
</gene>
<accession>A0ACC2BEF5</accession>
<dbReference type="EMBL" id="CM055107">
    <property type="protein sequence ID" value="KAJ7528052.1"/>
    <property type="molecule type" value="Genomic_DNA"/>
</dbReference>
<sequence>MRMIARKQNATWVPATKLCNLIAAKPISDASSPLFKDTTAASSWNVNWVLDRSTRFASFVSLLKRCGQTKALNDGRLVHAHIKRYKYDRNTFLGNWLVRMYGDCGSMEEARAVFDDLPYPDLFSWTVLMKSYTKNGYGREALECFRQMQLCGNSPVPASFVCALNACASLAALEKGRQIHAAVVGSGYEGHVTVGSALVNMYGKCRSLEEARSVFGRLPDRNVVCWNAMISACSQNGHAKEALSLFDQMQGKDLKPDPVTFVCALDACASLGALAKGQEIHVAIVDSGCEGQVIVGTALVNLYGKCGRLENARTVFGGLLHPNVVCWSAMIKACIQNGNSKEALDLLDQMQCAGIMPDHITYVSALDACASLPDLEKGQVLHTAIIASGYEGHITVGNSLINMYGKCGSLEQAKNVFHQMPRRNEVSWSSIIAACAQNGHGMEALVLFSHMQVDGFKPDHVTFVCTLDACTALATLERGQMIHASIVDSGYEGLVVVGTALVNMYGRCGSFENARNVFDRMSHRNVITWNAMIAACARNGHCKEALNLFNQMQAYGFKPDEVTFVSSLDACASLADLETGKKIHVAIIDSGYDRLVPLGNALVNMYGKCGCLQQARRVFGQMPHWNVISWNSIIVAYAQNGHGKEALQLFHEMQYRGVKPDQITFLSLLGACSHMGSVFDGRHYFQSMIQDHGIVPRLEHYVCMIDLLGRAGNLDEAENLITNLPVANEVSAWLCLLGACRIHGDVERGVRAANRVFKLDPENVAPYVLLSNIYATACG</sequence>
<evidence type="ECO:0000313" key="2">
    <source>
        <dbReference type="Proteomes" id="UP001162992"/>
    </source>
</evidence>
<proteinExistence type="predicted"/>
<name>A0ACC2BEF5_DIPCM</name>
<organism evidence="1 2">
    <name type="scientific">Diphasiastrum complanatum</name>
    <name type="common">Issler's clubmoss</name>
    <name type="synonym">Lycopodium complanatum</name>
    <dbReference type="NCBI Taxonomy" id="34168"/>
    <lineage>
        <taxon>Eukaryota</taxon>
        <taxon>Viridiplantae</taxon>
        <taxon>Streptophyta</taxon>
        <taxon>Embryophyta</taxon>
        <taxon>Tracheophyta</taxon>
        <taxon>Lycopodiopsida</taxon>
        <taxon>Lycopodiales</taxon>
        <taxon>Lycopodiaceae</taxon>
        <taxon>Lycopodioideae</taxon>
        <taxon>Diphasiastrum</taxon>
    </lineage>
</organism>
<evidence type="ECO:0000313" key="1">
    <source>
        <dbReference type="EMBL" id="KAJ7528052.1"/>
    </source>
</evidence>
<dbReference type="Proteomes" id="UP001162992">
    <property type="component" value="Chromosome 16"/>
</dbReference>
<reference evidence="2" key="1">
    <citation type="journal article" date="2024" name="Proc. Natl. Acad. Sci. U.S.A.">
        <title>Extraordinary preservation of gene collinearity over three hundred million years revealed in homosporous lycophytes.</title>
        <authorList>
            <person name="Li C."/>
            <person name="Wickell D."/>
            <person name="Kuo L.Y."/>
            <person name="Chen X."/>
            <person name="Nie B."/>
            <person name="Liao X."/>
            <person name="Peng D."/>
            <person name="Ji J."/>
            <person name="Jenkins J."/>
            <person name="Williams M."/>
            <person name="Shu S."/>
            <person name="Plott C."/>
            <person name="Barry K."/>
            <person name="Rajasekar S."/>
            <person name="Grimwood J."/>
            <person name="Han X."/>
            <person name="Sun S."/>
            <person name="Hou Z."/>
            <person name="He W."/>
            <person name="Dai G."/>
            <person name="Sun C."/>
            <person name="Schmutz J."/>
            <person name="Leebens-Mack J.H."/>
            <person name="Li F.W."/>
            <person name="Wang L."/>
        </authorList>
    </citation>
    <scope>NUCLEOTIDE SEQUENCE [LARGE SCALE GENOMIC DNA]</scope>
    <source>
        <strain evidence="2">cv. PW_Plant_1</strain>
    </source>
</reference>
<comment type="caution">
    <text evidence="1">The sequence shown here is derived from an EMBL/GenBank/DDBJ whole genome shotgun (WGS) entry which is preliminary data.</text>
</comment>